<organism evidence="3 4">
    <name type="scientific">Orchesella dallaii</name>
    <dbReference type="NCBI Taxonomy" id="48710"/>
    <lineage>
        <taxon>Eukaryota</taxon>
        <taxon>Metazoa</taxon>
        <taxon>Ecdysozoa</taxon>
        <taxon>Arthropoda</taxon>
        <taxon>Hexapoda</taxon>
        <taxon>Collembola</taxon>
        <taxon>Entomobryomorpha</taxon>
        <taxon>Entomobryoidea</taxon>
        <taxon>Orchesellidae</taxon>
        <taxon>Orchesellinae</taxon>
        <taxon>Orchesella</taxon>
    </lineage>
</organism>
<dbReference type="InterPro" id="IPR051237">
    <property type="entry name" value="Ferric-chelate_Red/DefProt"/>
</dbReference>
<dbReference type="InterPro" id="IPR002861">
    <property type="entry name" value="Reeler_dom"/>
</dbReference>
<feature type="domain" description="Reelin" evidence="2">
    <location>
        <begin position="7"/>
        <end position="179"/>
    </location>
</feature>
<name>A0ABP1RR29_9HEXA</name>
<dbReference type="PANTHER" id="PTHR45828:SF33">
    <property type="entry name" value="DOMON DOMAIN-CONTAINING PROTEIN"/>
    <property type="match status" value="1"/>
</dbReference>
<dbReference type="EMBL" id="CAXLJM020000101">
    <property type="protein sequence ID" value="CAL8133645.1"/>
    <property type="molecule type" value="Genomic_DNA"/>
</dbReference>
<dbReference type="InterPro" id="IPR042307">
    <property type="entry name" value="Reeler_sf"/>
</dbReference>
<keyword evidence="1" id="KW-0732">Signal</keyword>
<evidence type="ECO:0000259" key="2">
    <source>
        <dbReference type="PROSITE" id="PS51019"/>
    </source>
</evidence>
<dbReference type="Pfam" id="PF02014">
    <property type="entry name" value="Reeler"/>
    <property type="match status" value="1"/>
</dbReference>
<dbReference type="Proteomes" id="UP001642540">
    <property type="component" value="Unassembled WGS sequence"/>
</dbReference>
<evidence type="ECO:0000256" key="1">
    <source>
        <dbReference type="SAM" id="SignalP"/>
    </source>
</evidence>
<dbReference type="PANTHER" id="PTHR45828">
    <property type="entry name" value="CYTOCHROME B561/FERRIC REDUCTASE TRANSMEMBRANE"/>
    <property type="match status" value="1"/>
</dbReference>
<accession>A0ABP1RR29</accession>
<sequence length="188" mass="20515">MKTQVVLALTLLSAISAVNGFGSGAPEGVCASMTPGHHVDPSTDPIPYKIVLSKNVAKGAETVDITITSKSGERDFKGFIIQVRKPGEEKAYGEFKEFDDESGQTLNCFGTENSAVTHASNDKKKSITAEWIAPNEDAVYEVLFTIVGEHYGEFWTPQTHGEKITVTKDPKAQIATQRSQRSQFTVYK</sequence>
<feature type="signal peptide" evidence="1">
    <location>
        <begin position="1"/>
        <end position="20"/>
    </location>
</feature>
<gene>
    <name evidence="3" type="ORF">ODALV1_LOCUS25158</name>
</gene>
<evidence type="ECO:0000313" key="4">
    <source>
        <dbReference type="Proteomes" id="UP001642540"/>
    </source>
</evidence>
<proteinExistence type="predicted"/>
<dbReference type="PROSITE" id="PS51019">
    <property type="entry name" value="REELIN"/>
    <property type="match status" value="1"/>
</dbReference>
<protein>
    <recommendedName>
        <fullName evidence="2">Reelin domain-containing protein</fullName>
    </recommendedName>
</protein>
<reference evidence="3 4" key="1">
    <citation type="submission" date="2024-08" db="EMBL/GenBank/DDBJ databases">
        <authorList>
            <person name="Cucini C."/>
            <person name="Frati F."/>
        </authorList>
    </citation>
    <scope>NUCLEOTIDE SEQUENCE [LARGE SCALE GENOMIC DNA]</scope>
</reference>
<keyword evidence="4" id="KW-1185">Reference proteome</keyword>
<feature type="chain" id="PRO_5046965621" description="Reelin domain-containing protein" evidence="1">
    <location>
        <begin position="21"/>
        <end position="188"/>
    </location>
</feature>
<comment type="caution">
    <text evidence="3">The sequence shown here is derived from an EMBL/GenBank/DDBJ whole genome shotgun (WGS) entry which is preliminary data.</text>
</comment>
<dbReference type="CDD" id="cd08544">
    <property type="entry name" value="Reeler"/>
    <property type="match status" value="1"/>
</dbReference>
<evidence type="ECO:0000313" key="3">
    <source>
        <dbReference type="EMBL" id="CAL8133645.1"/>
    </source>
</evidence>
<dbReference type="Gene3D" id="2.60.40.4060">
    <property type="entry name" value="Reeler domain"/>
    <property type="match status" value="1"/>
</dbReference>